<evidence type="ECO:0000256" key="1">
    <source>
        <dbReference type="ARBA" id="ARBA00023125"/>
    </source>
</evidence>
<dbReference type="Gene3D" id="4.10.320.10">
    <property type="entry name" value="E3-binding domain"/>
    <property type="match status" value="1"/>
</dbReference>
<keyword evidence="6" id="KW-1185">Reference proteome</keyword>
<evidence type="ECO:0000256" key="2">
    <source>
        <dbReference type="SAM" id="MobiDB-lite"/>
    </source>
</evidence>
<comment type="caution">
    <text evidence="5">The sequence shown here is derived from an EMBL/GenBank/DDBJ whole genome shotgun (WGS) entry which is preliminary data.</text>
</comment>
<sequence length="115" mass="12586">MAQQTTVRFVDDLDGSDASGTFDFSLDGRQYQIDLSDENAAKLHDALAPFIGAARKTGGRARGRASRPTAVAEKPGRSNRDQTTAIRQWARENGHEVNERGRISKSVIEAYQAAH</sequence>
<name>A0ABU2NCI1_9PSEU</name>
<dbReference type="Proteomes" id="UP001183202">
    <property type="component" value="Unassembled WGS sequence"/>
</dbReference>
<proteinExistence type="predicted"/>
<gene>
    <name evidence="5" type="ORF">RM445_19215</name>
</gene>
<protein>
    <submittedName>
        <fullName evidence="5">Lsr2 family protein</fullName>
    </submittedName>
</protein>
<dbReference type="InterPro" id="IPR024412">
    <property type="entry name" value="Lsr2_dim_dom"/>
</dbReference>
<feature type="domain" description="Lsr2 DNA-binding" evidence="4">
    <location>
        <begin position="79"/>
        <end position="114"/>
    </location>
</feature>
<dbReference type="Gene3D" id="3.30.60.230">
    <property type="entry name" value="Lsr2, dimerization domain"/>
    <property type="match status" value="1"/>
</dbReference>
<evidence type="ECO:0000313" key="6">
    <source>
        <dbReference type="Proteomes" id="UP001183202"/>
    </source>
</evidence>
<feature type="domain" description="Lsr2 dimerization" evidence="3">
    <location>
        <begin position="1"/>
        <end position="58"/>
    </location>
</feature>
<dbReference type="Pfam" id="PF11774">
    <property type="entry name" value="Lsr2"/>
    <property type="match status" value="1"/>
</dbReference>
<evidence type="ECO:0000259" key="4">
    <source>
        <dbReference type="Pfam" id="PF23359"/>
    </source>
</evidence>
<dbReference type="EMBL" id="JAVREJ010000014">
    <property type="protein sequence ID" value="MDT0351660.1"/>
    <property type="molecule type" value="Genomic_DNA"/>
</dbReference>
<dbReference type="InterPro" id="IPR042261">
    <property type="entry name" value="Lsr2-like_dimerization"/>
</dbReference>
<evidence type="ECO:0000259" key="3">
    <source>
        <dbReference type="Pfam" id="PF11774"/>
    </source>
</evidence>
<keyword evidence="1" id="KW-0238">DNA-binding</keyword>
<reference evidence="6" key="1">
    <citation type="submission" date="2023-07" db="EMBL/GenBank/DDBJ databases">
        <title>30 novel species of actinomycetes from the DSMZ collection.</title>
        <authorList>
            <person name="Nouioui I."/>
        </authorList>
    </citation>
    <scope>NUCLEOTIDE SEQUENCE [LARGE SCALE GENOMIC DNA]</scope>
    <source>
        <strain evidence="6">DSM 45834</strain>
    </source>
</reference>
<dbReference type="RefSeq" id="WP_311558070.1">
    <property type="nucleotide sequence ID" value="NZ_JAVREJ010000014.1"/>
</dbReference>
<organism evidence="5 6">
    <name type="scientific">Pseudonocardia charpentierae</name>
    <dbReference type="NCBI Taxonomy" id="3075545"/>
    <lineage>
        <taxon>Bacteria</taxon>
        <taxon>Bacillati</taxon>
        <taxon>Actinomycetota</taxon>
        <taxon>Actinomycetes</taxon>
        <taxon>Pseudonocardiales</taxon>
        <taxon>Pseudonocardiaceae</taxon>
        <taxon>Pseudonocardia</taxon>
    </lineage>
</organism>
<dbReference type="InterPro" id="IPR055370">
    <property type="entry name" value="Lsr2_DNA-bd"/>
</dbReference>
<dbReference type="InterPro" id="IPR036625">
    <property type="entry name" value="E3-bd_dom_sf"/>
</dbReference>
<dbReference type="Pfam" id="PF23359">
    <property type="entry name" value="Lsr2_DNA-bd"/>
    <property type="match status" value="1"/>
</dbReference>
<evidence type="ECO:0000313" key="5">
    <source>
        <dbReference type="EMBL" id="MDT0351660.1"/>
    </source>
</evidence>
<feature type="region of interest" description="Disordered" evidence="2">
    <location>
        <begin position="56"/>
        <end position="83"/>
    </location>
</feature>
<accession>A0ABU2NCI1</accession>